<dbReference type="Proteomes" id="UP000050454">
    <property type="component" value="Unassembled WGS sequence"/>
</dbReference>
<dbReference type="PANTHER" id="PTHR30469">
    <property type="entry name" value="MULTIDRUG RESISTANCE PROTEIN MDTA"/>
    <property type="match status" value="1"/>
</dbReference>
<dbReference type="PATRIC" id="fig|1605367.3.peg.3807"/>
<protein>
    <recommendedName>
        <fullName evidence="1">Multidrug resistance protein MdtA-like barrel-sandwich hybrid domain-containing protein</fullName>
    </recommendedName>
</protein>
<reference evidence="2 3" key="1">
    <citation type="submission" date="2015-07" db="EMBL/GenBank/DDBJ databases">
        <title>The draft genome sequence of Leadbetterella sp. JN14-9.</title>
        <authorList>
            <person name="Liu Y."/>
            <person name="Du J."/>
            <person name="Shao Z."/>
        </authorList>
    </citation>
    <scope>NUCLEOTIDE SEQUENCE [LARGE SCALE GENOMIC DNA]</scope>
    <source>
        <strain evidence="2 3">JN14-9</strain>
    </source>
</reference>
<name>A0A0P7C440_9BACT</name>
<dbReference type="Gene3D" id="2.40.50.100">
    <property type="match status" value="1"/>
</dbReference>
<evidence type="ECO:0000259" key="1">
    <source>
        <dbReference type="Pfam" id="PF25917"/>
    </source>
</evidence>
<sequence length="371" mass="41534">MRLLISILLGLAILAGAFFLSKKLKDSKQPPRARRDQTVNTVYVAPAQNMDLPIMIETNGTIKAQERIELYSEVQGVLLPGKRAFKPGQRYQKGEQLLQMDSKEFYSSLVAQRSNLYNSIVSIMPDLKFDLPESFDQWQAYLNEFDIQKTLKELPEPLNEKEKYFINSRQIVSTYFTIKNLEERLVKYKITAPFSGILTEALVDPGTLIRTGQKLGSLINPAVFELEANINADYLEYLKIGKRVTVNDLSGEHTWNGFVKRVNGIIDPATQTVQAFIQLSGAGLTEGMFLEASVTAQTEPNVMEIDRSLLTSDNSVFVVRNDSVLKKESVTVVSVSDRKAMIRGVENGALMLNRALPGAYDGMIVQISNPE</sequence>
<accession>A0A0P7C440</accession>
<proteinExistence type="predicted"/>
<dbReference type="InterPro" id="IPR058625">
    <property type="entry name" value="MdtA-like_BSH"/>
</dbReference>
<dbReference type="PANTHER" id="PTHR30469:SF15">
    <property type="entry name" value="HLYD FAMILY OF SECRETION PROTEINS"/>
    <property type="match status" value="1"/>
</dbReference>
<evidence type="ECO:0000313" key="3">
    <source>
        <dbReference type="Proteomes" id="UP000050454"/>
    </source>
</evidence>
<gene>
    <name evidence="2" type="ORF">AFM12_12025</name>
</gene>
<dbReference type="SUPFAM" id="SSF111369">
    <property type="entry name" value="HlyD-like secretion proteins"/>
    <property type="match status" value="1"/>
</dbReference>
<dbReference type="EMBL" id="LGTQ01000009">
    <property type="protein sequence ID" value="KPM47943.1"/>
    <property type="molecule type" value="Genomic_DNA"/>
</dbReference>
<evidence type="ECO:0000313" key="2">
    <source>
        <dbReference type="EMBL" id="KPM47943.1"/>
    </source>
</evidence>
<dbReference type="Gene3D" id="1.10.287.470">
    <property type="entry name" value="Helix hairpin bin"/>
    <property type="match status" value="1"/>
</dbReference>
<dbReference type="GO" id="GO:1990281">
    <property type="term" value="C:efflux pump complex"/>
    <property type="evidence" value="ECO:0007669"/>
    <property type="project" value="TreeGrafter"/>
</dbReference>
<dbReference type="OrthoDB" id="1114717at2"/>
<comment type="caution">
    <text evidence="2">The sequence shown here is derived from an EMBL/GenBank/DDBJ whole genome shotgun (WGS) entry which is preliminary data.</text>
</comment>
<dbReference type="Gene3D" id="2.40.30.170">
    <property type="match status" value="1"/>
</dbReference>
<organism evidence="2 3">
    <name type="scientific">Jiulongibacter sediminis</name>
    <dbReference type="NCBI Taxonomy" id="1605367"/>
    <lineage>
        <taxon>Bacteria</taxon>
        <taxon>Pseudomonadati</taxon>
        <taxon>Bacteroidota</taxon>
        <taxon>Cytophagia</taxon>
        <taxon>Cytophagales</taxon>
        <taxon>Leadbetterellaceae</taxon>
        <taxon>Jiulongibacter</taxon>
    </lineage>
</organism>
<dbReference type="AlphaFoldDB" id="A0A0P7C440"/>
<dbReference type="GO" id="GO:0015562">
    <property type="term" value="F:efflux transmembrane transporter activity"/>
    <property type="evidence" value="ECO:0007669"/>
    <property type="project" value="TreeGrafter"/>
</dbReference>
<dbReference type="Pfam" id="PF25917">
    <property type="entry name" value="BSH_RND"/>
    <property type="match status" value="1"/>
</dbReference>
<keyword evidence="3" id="KW-1185">Reference proteome</keyword>
<feature type="domain" description="Multidrug resistance protein MdtA-like barrel-sandwich hybrid" evidence="1">
    <location>
        <begin position="68"/>
        <end position="216"/>
    </location>
</feature>
<dbReference type="RefSeq" id="WP_055148526.1">
    <property type="nucleotide sequence ID" value="NZ_JXSZ01000009.1"/>
</dbReference>
<dbReference type="STRING" id="1605367.AFM12_12025"/>